<dbReference type="KEGG" id="plm:Plim_2015"/>
<feature type="transmembrane region" description="Helical" evidence="5">
    <location>
        <begin position="20"/>
        <end position="44"/>
    </location>
</feature>
<dbReference type="Pfam" id="PF13180">
    <property type="entry name" value="PDZ_2"/>
    <property type="match status" value="1"/>
</dbReference>
<proteinExistence type="inferred from homology"/>
<keyword evidence="5" id="KW-0472">Membrane</keyword>
<dbReference type="EMBL" id="CP001744">
    <property type="protein sequence ID" value="ADG67843.1"/>
    <property type="molecule type" value="Genomic_DNA"/>
</dbReference>
<dbReference type="EC" id="1.3.1.74" evidence="7"/>
<accession>D5SYR1</accession>
<evidence type="ECO:0000259" key="6">
    <source>
        <dbReference type="SMART" id="SM00228"/>
    </source>
</evidence>
<dbReference type="MEROPS" id="S01.472"/>
<dbReference type="GO" id="GO:0004252">
    <property type="term" value="F:serine-type endopeptidase activity"/>
    <property type="evidence" value="ECO:0007669"/>
    <property type="project" value="InterPro"/>
</dbReference>
<dbReference type="InterPro" id="IPR001478">
    <property type="entry name" value="PDZ"/>
</dbReference>
<sequence length="383" mass="41422">MAFDDDFRQRFSPQNGTGVSNWLVALLLFSGGLWALSSAGIWPFSRNWVNAVSRPITPRGDLSDDEKTTIEIFRESLPSVVYISSLTVNRAQASPNPVQITRGTGSGFVWDHQGHVVTNYHLIRNAQSATVILADNSEWDAALVGYEPDRDLAVLRIKAPASRLRPIPVGTSDDLQVGQKVFAIGNPFGFDHTLTTGVISGLGRDVPGATGETIRGMIQTDAAINPGNSGGPLLDSAGRLIGVNTTILSNSGGSAGIGFAIPVDTVNAYVPELIKHGWNERPELGIIFMYDTFARRLGVTSGALVKHVIENSAAARAGIRPMWSDEDGDLILGDIIVQMDDFPITGEMDVFRTMERFKINQVIQVKVIRDGDLKSISLKLDNP</sequence>
<dbReference type="InterPro" id="IPR009003">
    <property type="entry name" value="Peptidase_S1_PA"/>
</dbReference>
<dbReference type="Proteomes" id="UP000002220">
    <property type="component" value="Chromosome"/>
</dbReference>
<dbReference type="HOGENOM" id="CLU_020120_2_0_0"/>
<dbReference type="GO" id="GO:0032440">
    <property type="term" value="F:2-alkenal reductase [NAD(P)H] activity"/>
    <property type="evidence" value="ECO:0007669"/>
    <property type="project" value="UniProtKB-EC"/>
</dbReference>
<dbReference type="InterPro" id="IPR043504">
    <property type="entry name" value="Peptidase_S1_PA_chymotrypsin"/>
</dbReference>
<dbReference type="Gene3D" id="2.30.42.10">
    <property type="match status" value="1"/>
</dbReference>
<dbReference type="FunFam" id="2.40.10.10:FF:000001">
    <property type="entry name" value="Periplasmic serine protease DegS"/>
    <property type="match status" value="1"/>
</dbReference>
<keyword evidence="5" id="KW-1133">Transmembrane helix</keyword>
<keyword evidence="3" id="KW-0378">Hydrolase</keyword>
<dbReference type="InterPro" id="IPR051201">
    <property type="entry name" value="Chloro_Bact_Ser_Proteases"/>
</dbReference>
<organism evidence="7 8">
    <name type="scientific">Planctopirus limnophila (strain ATCC 43296 / DSM 3776 / IFAM 1008 / Mu 290)</name>
    <name type="common">Planctomyces limnophilus</name>
    <dbReference type="NCBI Taxonomy" id="521674"/>
    <lineage>
        <taxon>Bacteria</taxon>
        <taxon>Pseudomonadati</taxon>
        <taxon>Planctomycetota</taxon>
        <taxon>Planctomycetia</taxon>
        <taxon>Planctomycetales</taxon>
        <taxon>Planctomycetaceae</taxon>
        <taxon>Planctopirus</taxon>
    </lineage>
</organism>
<keyword evidence="4" id="KW-0720">Serine protease</keyword>
<protein>
    <submittedName>
        <fullName evidence="7">Peptidase S1 and S6 chymotrypsin/Hap</fullName>
        <ecNumber evidence="7">1.3.1.74</ecNumber>
    </submittedName>
</protein>
<evidence type="ECO:0000256" key="5">
    <source>
        <dbReference type="SAM" id="Phobius"/>
    </source>
</evidence>
<dbReference type="InterPro" id="IPR036034">
    <property type="entry name" value="PDZ_sf"/>
</dbReference>
<keyword evidence="7" id="KW-0560">Oxidoreductase</keyword>
<dbReference type="PANTHER" id="PTHR43343:SF3">
    <property type="entry name" value="PROTEASE DO-LIKE 8, CHLOROPLASTIC"/>
    <property type="match status" value="1"/>
</dbReference>
<dbReference type="STRING" id="521674.Plim_2015"/>
<dbReference type="GO" id="GO:0006508">
    <property type="term" value="P:proteolysis"/>
    <property type="evidence" value="ECO:0007669"/>
    <property type="project" value="UniProtKB-KW"/>
</dbReference>
<name>D5SYR1_PLAL2</name>
<evidence type="ECO:0000256" key="3">
    <source>
        <dbReference type="ARBA" id="ARBA00022801"/>
    </source>
</evidence>
<evidence type="ECO:0000256" key="2">
    <source>
        <dbReference type="ARBA" id="ARBA00022670"/>
    </source>
</evidence>
<dbReference type="PRINTS" id="PR00834">
    <property type="entry name" value="PROTEASES2C"/>
</dbReference>
<evidence type="ECO:0000256" key="1">
    <source>
        <dbReference type="ARBA" id="ARBA00010541"/>
    </source>
</evidence>
<dbReference type="eggNOG" id="COG0265">
    <property type="taxonomic scope" value="Bacteria"/>
</dbReference>
<dbReference type="InterPro" id="IPR001940">
    <property type="entry name" value="Peptidase_S1C"/>
</dbReference>
<keyword evidence="5" id="KW-0812">Transmembrane</keyword>
<dbReference type="SUPFAM" id="SSF50156">
    <property type="entry name" value="PDZ domain-like"/>
    <property type="match status" value="1"/>
</dbReference>
<evidence type="ECO:0000313" key="7">
    <source>
        <dbReference type="EMBL" id="ADG67843.1"/>
    </source>
</evidence>
<gene>
    <name evidence="7" type="ordered locus">Plim_2015</name>
</gene>
<evidence type="ECO:0000256" key="4">
    <source>
        <dbReference type="ARBA" id="ARBA00022825"/>
    </source>
</evidence>
<dbReference type="AlphaFoldDB" id="D5SYR1"/>
<evidence type="ECO:0000313" key="8">
    <source>
        <dbReference type="Proteomes" id="UP000002220"/>
    </source>
</evidence>
<comment type="similarity">
    <text evidence="1">Belongs to the peptidase S1C family.</text>
</comment>
<dbReference type="SMART" id="SM00228">
    <property type="entry name" value="PDZ"/>
    <property type="match status" value="1"/>
</dbReference>
<keyword evidence="2" id="KW-0645">Protease</keyword>
<reference evidence="7 8" key="1">
    <citation type="journal article" date="2010" name="Stand. Genomic Sci.">
        <title>Complete genome sequence of Planctomyces limnophilus type strain (Mu 290).</title>
        <authorList>
            <person name="Labutti K."/>
            <person name="Sikorski J."/>
            <person name="Schneider S."/>
            <person name="Nolan M."/>
            <person name="Lucas S."/>
            <person name="Glavina Del Rio T."/>
            <person name="Tice H."/>
            <person name="Cheng J.F."/>
            <person name="Goodwin L."/>
            <person name="Pitluck S."/>
            <person name="Liolios K."/>
            <person name="Ivanova N."/>
            <person name="Mavromatis K."/>
            <person name="Mikhailova N."/>
            <person name="Pati A."/>
            <person name="Chen A."/>
            <person name="Palaniappan K."/>
            <person name="Land M."/>
            <person name="Hauser L."/>
            <person name="Chang Y.J."/>
            <person name="Jeffries C.D."/>
            <person name="Tindall B.J."/>
            <person name="Rohde M."/>
            <person name="Goker M."/>
            <person name="Woyke T."/>
            <person name="Bristow J."/>
            <person name="Eisen J.A."/>
            <person name="Markowitz V."/>
            <person name="Hugenholtz P."/>
            <person name="Kyrpides N.C."/>
            <person name="Klenk H.P."/>
            <person name="Lapidus A."/>
        </authorList>
    </citation>
    <scope>NUCLEOTIDE SEQUENCE [LARGE SCALE GENOMIC DNA]</scope>
    <source>
        <strain evidence="8">ATCC 43296 / DSM 3776 / IFAM 1008 / 290</strain>
    </source>
</reference>
<dbReference type="Pfam" id="PF13365">
    <property type="entry name" value="Trypsin_2"/>
    <property type="match status" value="1"/>
</dbReference>
<keyword evidence="8" id="KW-1185">Reference proteome</keyword>
<dbReference type="SUPFAM" id="SSF50494">
    <property type="entry name" value="Trypsin-like serine proteases"/>
    <property type="match status" value="1"/>
</dbReference>
<dbReference type="Gene3D" id="2.40.10.10">
    <property type="entry name" value="Trypsin-like serine proteases"/>
    <property type="match status" value="2"/>
</dbReference>
<dbReference type="PANTHER" id="PTHR43343">
    <property type="entry name" value="PEPTIDASE S12"/>
    <property type="match status" value="1"/>
</dbReference>
<feature type="domain" description="PDZ" evidence="6">
    <location>
        <begin position="282"/>
        <end position="371"/>
    </location>
</feature>